<dbReference type="SMART" id="SM00220">
    <property type="entry name" value="S_TKc"/>
    <property type="match status" value="1"/>
</dbReference>
<dbReference type="InterPro" id="IPR011009">
    <property type="entry name" value="Kinase-like_dom_sf"/>
</dbReference>
<comment type="subcellular location">
    <subcellularLocation>
        <location evidence="1">Cell membrane</location>
        <topology evidence="1">Single-pass membrane protein</topology>
    </subcellularLocation>
</comment>
<keyword evidence="7" id="KW-0677">Repeat</keyword>
<dbReference type="PROSITE" id="PS00107">
    <property type="entry name" value="PROTEIN_KINASE_ATP"/>
    <property type="match status" value="1"/>
</dbReference>
<sequence length="624" mass="64608">MDDTVADGGEPPRGSPSDGDSTRAAASEGDATEGAEPVRTFGRYELLSLVGAGGMGQVWRARDRQTNRVVALKVLPEHSAEDEEPRERFRRECEAVAQLTEPHVIPIHDFGDMDGRLFLNMRLVDGTDLRTLIKREGALTHTRAVAIVTQVAGALQAAHDVGLVHRDVKPSNILVSDNDFAYLIDFGIAHASGDHTLTRAGETIGTAAYMAPEAIGAAVKTHARVDVYALACVLHECLTGKPPFSSDMGIQGMIAHHLHTPPPRPSVIVPDVPASLDAVVAKGMAKDPDQRYATVRDLATAARAATGATEDPPVVPPAPRKARSRKIIAIAAAAVVAIVVAAVVIVTRPSSEVATPSEDGGGTLAVPVGQGYSSQTVLPFTGIPVAAGVAVDDAGTTYVTGIGTDRVMRLEVGASDATELPFSGLKNPRDVAVDAKGDVYVTDSSNDRVMWLPAGARAAIPLPFSGLNDPRGIISSPGGDVYVVDRGNDRVLFLPAGSTAAITLPFIGLGDPRGVAVDGAGGIVVTDWGNNRVMRLAAGAAEATALPFTGLNDPHGVAIDTKGNVYVTDRGNAGVVELRPGAAAAIPLPFTGLNDPQGVAVDGAGNVYVTDAGPNPVVKLTVDE</sequence>
<evidence type="ECO:0000256" key="2">
    <source>
        <dbReference type="ARBA" id="ARBA00012513"/>
    </source>
</evidence>
<dbReference type="GO" id="GO:0004674">
    <property type="term" value="F:protein serine/threonine kinase activity"/>
    <property type="evidence" value="ECO:0007669"/>
    <property type="project" value="UniProtKB-KW"/>
</dbReference>
<evidence type="ECO:0000256" key="11">
    <source>
        <dbReference type="ARBA" id="ARBA00022989"/>
    </source>
</evidence>
<evidence type="ECO:0000256" key="8">
    <source>
        <dbReference type="ARBA" id="ARBA00022741"/>
    </source>
</evidence>
<feature type="domain" description="Protein kinase" evidence="17">
    <location>
        <begin position="44"/>
        <end position="314"/>
    </location>
</feature>
<feature type="repeat" description="NHL" evidence="13">
    <location>
        <begin position="512"/>
        <end position="539"/>
    </location>
</feature>
<dbReference type="PANTHER" id="PTHR43289">
    <property type="entry name" value="MITOGEN-ACTIVATED PROTEIN KINASE KINASE KINASE 20-RELATED"/>
    <property type="match status" value="1"/>
</dbReference>
<keyword evidence="8 14" id="KW-0547">Nucleotide-binding</keyword>
<feature type="repeat" description="NHL" evidence="13">
    <location>
        <begin position="547"/>
        <end position="581"/>
    </location>
</feature>
<keyword evidence="4" id="KW-0723">Serine/threonine-protein kinase</keyword>
<dbReference type="SUPFAM" id="SSF56112">
    <property type="entry name" value="Protein kinase-like (PK-like)"/>
    <property type="match status" value="1"/>
</dbReference>
<evidence type="ECO:0000256" key="13">
    <source>
        <dbReference type="PROSITE-ProRule" id="PRU00504"/>
    </source>
</evidence>
<evidence type="ECO:0000313" key="18">
    <source>
        <dbReference type="EMBL" id="BBY27031.1"/>
    </source>
</evidence>
<dbReference type="GO" id="GO:0005886">
    <property type="term" value="C:plasma membrane"/>
    <property type="evidence" value="ECO:0007669"/>
    <property type="project" value="UniProtKB-SubCell"/>
</dbReference>
<evidence type="ECO:0000256" key="6">
    <source>
        <dbReference type="ARBA" id="ARBA00022692"/>
    </source>
</evidence>
<dbReference type="GO" id="GO:0080090">
    <property type="term" value="P:regulation of primary metabolic process"/>
    <property type="evidence" value="ECO:0007669"/>
    <property type="project" value="UniProtKB-ARBA"/>
</dbReference>
<keyword evidence="6 16" id="KW-0812">Transmembrane</keyword>
<evidence type="ECO:0000259" key="17">
    <source>
        <dbReference type="PROSITE" id="PS50011"/>
    </source>
</evidence>
<evidence type="ECO:0000256" key="5">
    <source>
        <dbReference type="ARBA" id="ARBA00022679"/>
    </source>
</evidence>
<keyword evidence="19" id="KW-1185">Reference proteome</keyword>
<reference evidence="18 19" key="1">
    <citation type="journal article" date="2019" name="Emerg. Microbes Infect.">
        <title>Comprehensive subspecies identification of 175 nontuberculous mycobacteria species based on 7547 genomic profiles.</title>
        <authorList>
            <person name="Matsumoto Y."/>
            <person name="Kinjo T."/>
            <person name="Motooka D."/>
            <person name="Nabeya D."/>
            <person name="Jung N."/>
            <person name="Uechi K."/>
            <person name="Horii T."/>
            <person name="Iida T."/>
            <person name="Fujita J."/>
            <person name="Nakamura S."/>
        </authorList>
    </citation>
    <scope>NUCLEOTIDE SEQUENCE [LARGE SCALE GENOMIC DNA]</scope>
    <source>
        <strain evidence="18 19">JCM 17899</strain>
    </source>
</reference>
<evidence type="ECO:0000256" key="12">
    <source>
        <dbReference type="ARBA" id="ARBA00023136"/>
    </source>
</evidence>
<dbReference type="AlphaFoldDB" id="A0A7I7QL58"/>
<dbReference type="PROSITE" id="PS51125">
    <property type="entry name" value="NHL"/>
    <property type="match status" value="4"/>
</dbReference>
<keyword evidence="11 16" id="KW-1133">Transmembrane helix</keyword>
<evidence type="ECO:0000256" key="4">
    <source>
        <dbReference type="ARBA" id="ARBA00022527"/>
    </source>
</evidence>
<dbReference type="PROSITE" id="PS50011">
    <property type="entry name" value="PROTEIN_KINASE_DOM"/>
    <property type="match status" value="1"/>
</dbReference>
<dbReference type="CDD" id="cd14952">
    <property type="entry name" value="NHL_PKND_like"/>
    <property type="match status" value="1"/>
</dbReference>
<evidence type="ECO:0000256" key="9">
    <source>
        <dbReference type="ARBA" id="ARBA00022777"/>
    </source>
</evidence>
<dbReference type="PROSITE" id="PS00108">
    <property type="entry name" value="PROTEIN_KINASE_ST"/>
    <property type="match status" value="1"/>
</dbReference>
<keyword evidence="3" id="KW-1003">Cell membrane</keyword>
<feature type="repeat" description="NHL" evidence="13">
    <location>
        <begin position="589"/>
        <end position="623"/>
    </location>
</feature>
<feature type="transmembrane region" description="Helical" evidence="16">
    <location>
        <begin position="327"/>
        <end position="346"/>
    </location>
</feature>
<dbReference type="EMBL" id="AP022588">
    <property type="protein sequence ID" value="BBY27031.1"/>
    <property type="molecule type" value="Genomic_DNA"/>
</dbReference>
<proteinExistence type="predicted"/>
<protein>
    <recommendedName>
        <fullName evidence="2">non-specific serine/threonine protein kinase</fullName>
        <ecNumber evidence="2">2.7.11.1</ecNumber>
    </recommendedName>
</protein>
<evidence type="ECO:0000256" key="14">
    <source>
        <dbReference type="PROSITE-ProRule" id="PRU10141"/>
    </source>
</evidence>
<dbReference type="Gene3D" id="3.30.200.20">
    <property type="entry name" value="Phosphorylase Kinase, domain 1"/>
    <property type="match status" value="1"/>
</dbReference>
<keyword evidence="5" id="KW-0808">Transferase</keyword>
<dbReference type="InterPro" id="IPR008271">
    <property type="entry name" value="Ser/Thr_kinase_AS"/>
</dbReference>
<dbReference type="PANTHER" id="PTHR43289:SF6">
    <property type="entry name" value="SERINE_THREONINE-PROTEIN KINASE NEKL-3"/>
    <property type="match status" value="1"/>
</dbReference>
<keyword evidence="9" id="KW-0418">Kinase</keyword>
<dbReference type="CDD" id="cd14014">
    <property type="entry name" value="STKc_PknB_like"/>
    <property type="match status" value="1"/>
</dbReference>
<feature type="repeat" description="NHL" evidence="13">
    <location>
        <begin position="418"/>
        <end position="455"/>
    </location>
</feature>
<organism evidence="18 19">
    <name type="scientific">Mycolicibacterium sediminis</name>
    <dbReference type="NCBI Taxonomy" id="1286180"/>
    <lineage>
        <taxon>Bacteria</taxon>
        <taxon>Bacillati</taxon>
        <taxon>Actinomycetota</taxon>
        <taxon>Actinomycetes</taxon>
        <taxon>Mycobacteriales</taxon>
        <taxon>Mycobacteriaceae</taxon>
        <taxon>Mycolicibacterium</taxon>
    </lineage>
</organism>
<dbReference type="InterPro" id="IPR000719">
    <property type="entry name" value="Prot_kinase_dom"/>
</dbReference>
<dbReference type="Proteomes" id="UP000467193">
    <property type="component" value="Chromosome"/>
</dbReference>
<evidence type="ECO:0000256" key="15">
    <source>
        <dbReference type="SAM" id="MobiDB-lite"/>
    </source>
</evidence>
<accession>A0A7I7QL58</accession>
<dbReference type="SUPFAM" id="SSF101898">
    <property type="entry name" value="NHL repeat"/>
    <property type="match status" value="1"/>
</dbReference>
<dbReference type="Gene3D" id="1.10.510.10">
    <property type="entry name" value="Transferase(Phosphotransferase) domain 1"/>
    <property type="match status" value="1"/>
</dbReference>
<dbReference type="Pfam" id="PF01436">
    <property type="entry name" value="NHL"/>
    <property type="match status" value="3"/>
</dbReference>
<gene>
    <name evidence="18" type="ORF">MSEDJ_11270</name>
</gene>
<dbReference type="InterPro" id="IPR035016">
    <property type="entry name" value="NHL_PKND"/>
</dbReference>
<dbReference type="Pfam" id="PF00069">
    <property type="entry name" value="Pkinase"/>
    <property type="match status" value="1"/>
</dbReference>
<evidence type="ECO:0000256" key="1">
    <source>
        <dbReference type="ARBA" id="ARBA00004162"/>
    </source>
</evidence>
<dbReference type="InterPro" id="IPR001258">
    <property type="entry name" value="NHL_repeat"/>
</dbReference>
<evidence type="ECO:0000256" key="3">
    <source>
        <dbReference type="ARBA" id="ARBA00022475"/>
    </source>
</evidence>
<dbReference type="FunFam" id="1.10.510.10:FF:000021">
    <property type="entry name" value="Serine/threonine protein kinase"/>
    <property type="match status" value="1"/>
</dbReference>
<dbReference type="GO" id="GO:0005524">
    <property type="term" value="F:ATP binding"/>
    <property type="evidence" value="ECO:0007669"/>
    <property type="project" value="UniProtKB-UniRule"/>
</dbReference>
<dbReference type="KEGG" id="msei:MSEDJ_11270"/>
<feature type="region of interest" description="Disordered" evidence="15">
    <location>
        <begin position="1"/>
        <end position="37"/>
    </location>
</feature>
<dbReference type="InterPro" id="IPR017441">
    <property type="entry name" value="Protein_kinase_ATP_BS"/>
</dbReference>
<dbReference type="Gene3D" id="2.40.10.500">
    <property type="match status" value="3"/>
</dbReference>
<dbReference type="RefSeq" id="WP_163795981.1">
    <property type="nucleotide sequence ID" value="NZ_AP022588.1"/>
</dbReference>
<evidence type="ECO:0000256" key="7">
    <source>
        <dbReference type="ARBA" id="ARBA00022737"/>
    </source>
</evidence>
<evidence type="ECO:0000313" key="19">
    <source>
        <dbReference type="Proteomes" id="UP000467193"/>
    </source>
</evidence>
<keyword evidence="12 16" id="KW-0472">Membrane</keyword>
<name>A0A7I7QL58_9MYCO</name>
<evidence type="ECO:0000256" key="16">
    <source>
        <dbReference type="SAM" id="Phobius"/>
    </source>
</evidence>
<keyword evidence="10 14" id="KW-0067">ATP-binding</keyword>
<feature type="binding site" evidence="14">
    <location>
        <position position="73"/>
    </location>
    <ligand>
        <name>ATP</name>
        <dbReference type="ChEBI" id="CHEBI:30616"/>
    </ligand>
</feature>
<dbReference type="EC" id="2.7.11.1" evidence="2"/>
<evidence type="ECO:0000256" key="10">
    <source>
        <dbReference type="ARBA" id="ARBA00022840"/>
    </source>
</evidence>